<name>A0A517T3F9_9PLAN</name>
<evidence type="ECO:0000313" key="3">
    <source>
        <dbReference type="Proteomes" id="UP000319976"/>
    </source>
</evidence>
<gene>
    <name evidence="2" type="ORF">V22_00970</name>
</gene>
<evidence type="ECO:0000313" key="2">
    <source>
        <dbReference type="EMBL" id="QDT62899.1"/>
    </source>
</evidence>
<dbReference type="OrthoDB" id="291507at2"/>
<dbReference type="EMBL" id="CP036316">
    <property type="protein sequence ID" value="QDT62899.1"/>
    <property type="molecule type" value="Genomic_DNA"/>
</dbReference>
<organism evidence="2 3">
    <name type="scientific">Calycomorphotria hydatis</name>
    <dbReference type="NCBI Taxonomy" id="2528027"/>
    <lineage>
        <taxon>Bacteria</taxon>
        <taxon>Pseudomonadati</taxon>
        <taxon>Planctomycetota</taxon>
        <taxon>Planctomycetia</taxon>
        <taxon>Planctomycetales</taxon>
        <taxon>Planctomycetaceae</taxon>
        <taxon>Calycomorphotria</taxon>
    </lineage>
</organism>
<accession>A0A517T3F9</accession>
<feature type="signal peptide" evidence="1">
    <location>
        <begin position="1"/>
        <end position="28"/>
    </location>
</feature>
<dbReference type="KEGG" id="chya:V22_00970"/>
<feature type="chain" id="PRO_5021900498" evidence="1">
    <location>
        <begin position="29"/>
        <end position="127"/>
    </location>
</feature>
<reference evidence="2 3" key="1">
    <citation type="submission" date="2019-02" db="EMBL/GenBank/DDBJ databases">
        <title>Deep-cultivation of Planctomycetes and their phenomic and genomic characterization uncovers novel biology.</title>
        <authorList>
            <person name="Wiegand S."/>
            <person name="Jogler M."/>
            <person name="Boedeker C."/>
            <person name="Pinto D."/>
            <person name="Vollmers J."/>
            <person name="Rivas-Marin E."/>
            <person name="Kohn T."/>
            <person name="Peeters S.H."/>
            <person name="Heuer A."/>
            <person name="Rast P."/>
            <person name="Oberbeckmann S."/>
            <person name="Bunk B."/>
            <person name="Jeske O."/>
            <person name="Meyerdierks A."/>
            <person name="Storesund J.E."/>
            <person name="Kallscheuer N."/>
            <person name="Luecker S."/>
            <person name="Lage O.M."/>
            <person name="Pohl T."/>
            <person name="Merkel B.J."/>
            <person name="Hornburger P."/>
            <person name="Mueller R.-W."/>
            <person name="Bruemmer F."/>
            <person name="Labrenz M."/>
            <person name="Spormann A.M."/>
            <person name="Op den Camp H."/>
            <person name="Overmann J."/>
            <person name="Amann R."/>
            <person name="Jetten M.S.M."/>
            <person name="Mascher T."/>
            <person name="Medema M.H."/>
            <person name="Devos D.P."/>
            <person name="Kaster A.-K."/>
            <person name="Ovreas L."/>
            <person name="Rohde M."/>
            <person name="Galperin M.Y."/>
            <person name="Jogler C."/>
        </authorList>
    </citation>
    <scope>NUCLEOTIDE SEQUENCE [LARGE SCALE GENOMIC DNA]</scope>
    <source>
        <strain evidence="2 3">V22</strain>
    </source>
</reference>
<evidence type="ECO:0000256" key="1">
    <source>
        <dbReference type="SAM" id="SignalP"/>
    </source>
</evidence>
<dbReference type="AlphaFoldDB" id="A0A517T3F9"/>
<protein>
    <submittedName>
        <fullName evidence="2">Uncharacterized protein</fullName>
    </submittedName>
</protein>
<keyword evidence="1" id="KW-0732">Signal</keyword>
<proteinExistence type="predicted"/>
<keyword evidence="3" id="KW-1185">Reference proteome</keyword>
<dbReference type="RefSeq" id="WP_145258775.1">
    <property type="nucleotide sequence ID" value="NZ_CP036316.1"/>
</dbReference>
<sequence length="127" mass="14225" precursor="true">MALIQITKWIGLPLLTMAFLMSAESASAQVVRPLAPTQPIPPNKQPVTSPYLNLLRPGRGGVTFEYFRRVRPELEFRRADQMFQGEISNLRTQVSADRVLPQRREIPLGTTGHPTSFLNTSGYFGGR</sequence>
<dbReference type="Proteomes" id="UP000319976">
    <property type="component" value="Chromosome"/>
</dbReference>